<name>A0A853CVS6_9MICO</name>
<dbReference type="InterPro" id="IPR005149">
    <property type="entry name" value="Tscrpt_reg_PadR_N"/>
</dbReference>
<protein>
    <submittedName>
        <fullName evidence="2">DNA-binding PadR family transcriptional regulator</fullName>
    </submittedName>
</protein>
<evidence type="ECO:0000313" key="2">
    <source>
        <dbReference type="EMBL" id="NYJ23294.1"/>
    </source>
</evidence>
<dbReference type="Pfam" id="PF03551">
    <property type="entry name" value="PadR"/>
    <property type="match status" value="1"/>
</dbReference>
<gene>
    <name evidence="2" type="ORF">HNR13_001581</name>
</gene>
<evidence type="ECO:0000313" key="3">
    <source>
        <dbReference type="Proteomes" id="UP000578352"/>
    </source>
</evidence>
<dbReference type="Proteomes" id="UP000578352">
    <property type="component" value="Unassembled WGS sequence"/>
</dbReference>
<dbReference type="PANTHER" id="PTHR33169:SF14">
    <property type="entry name" value="TRANSCRIPTIONAL REGULATOR RV3488"/>
    <property type="match status" value="1"/>
</dbReference>
<evidence type="ECO:0000259" key="1">
    <source>
        <dbReference type="Pfam" id="PF03551"/>
    </source>
</evidence>
<organism evidence="2 3">
    <name type="scientific">Leifsonia shinshuensis</name>
    <dbReference type="NCBI Taxonomy" id="150026"/>
    <lineage>
        <taxon>Bacteria</taxon>
        <taxon>Bacillati</taxon>
        <taxon>Actinomycetota</taxon>
        <taxon>Actinomycetes</taxon>
        <taxon>Micrococcales</taxon>
        <taxon>Microbacteriaceae</taxon>
        <taxon>Leifsonia</taxon>
    </lineage>
</organism>
<dbReference type="RefSeq" id="WP_179605233.1">
    <property type="nucleotide sequence ID" value="NZ_BAABEH010000001.1"/>
</dbReference>
<proteinExistence type="predicted"/>
<keyword evidence="2" id="KW-0238">DNA-binding</keyword>
<dbReference type="AlphaFoldDB" id="A0A853CVS6"/>
<comment type="caution">
    <text evidence="2">The sequence shown here is derived from an EMBL/GenBank/DDBJ whole genome shotgun (WGS) entry which is preliminary data.</text>
</comment>
<dbReference type="GO" id="GO:0003677">
    <property type="term" value="F:DNA binding"/>
    <property type="evidence" value="ECO:0007669"/>
    <property type="project" value="UniProtKB-KW"/>
</dbReference>
<dbReference type="Gene3D" id="1.10.10.10">
    <property type="entry name" value="Winged helix-like DNA-binding domain superfamily/Winged helix DNA-binding domain"/>
    <property type="match status" value="1"/>
</dbReference>
<dbReference type="InterPro" id="IPR036388">
    <property type="entry name" value="WH-like_DNA-bd_sf"/>
</dbReference>
<accession>A0A853CVS6</accession>
<feature type="domain" description="Transcription regulator PadR N-terminal" evidence="1">
    <location>
        <begin position="8"/>
        <end position="79"/>
    </location>
</feature>
<sequence>MSSIDILILRHLRRQPAHGYELRKRVEETTGVVLHNNSLYPALKRFEDSGAVEKVSEEQQGRPARHIYSITPVGRELLHDLLAELPPEAAADETEFLTRLGQFSLLEPEERLAILDARDAALQARIQHLTVLLDRAQHDLWNREVTEELIRRYQAERQWLGALREPATGAPLLED</sequence>
<dbReference type="InterPro" id="IPR036390">
    <property type="entry name" value="WH_DNA-bd_sf"/>
</dbReference>
<reference evidence="2 3" key="1">
    <citation type="submission" date="2020-07" db="EMBL/GenBank/DDBJ databases">
        <title>Sequencing the genomes of 1000 actinobacteria strains.</title>
        <authorList>
            <person name="Klenk H.-P."/>
        </authorList>
    </citation>
    <scope>NUCLEOTIDE SEQUENCE [LARGE SCALE GENOMIC DNA]</scope>
    <source>
        <strain evidence="2 3">DSM 15165</strain>
    </source>
</reference>
<dbReference type="SUPFAM" id="SSF46785">
    <property type="entry name" value="Winged helix' DNA-binding domain"/>
    <property type="match status" value="1"/>
</dbReference>
<dbReference type="EMBL" id="JACCFL010000001">
    <property type="protein sequence ID" value="NYJ23294.1"/>
    <property type="molecule type" value="Genomic_DNA"/>
</dbReference>
<dbReference type="InterPro" id="IPR052509">
    <property type="entry name" value="Metal_resp_DNA-bind_regulator"/>
</dbReference>
<dbReference type="PANTHER" id="PTHR33169">
    <property type="entry name" value="PADR-FAMILY TRANSCRIPTIONAL REGULATOR"/>
    <property type="match status" value="1"/>
</dbReference>